<dbReference type="EMBL" id="ML976983">
    <property type="protein sequence ID" value="KAF1960262.1"/>
    <property type="molecule type" value="Genomic_DNA"/>
</dbReference>
<accession>A0A6A5U8U7</accession>
<protein>
    <submittedName>
        <fullName evidence="1">Uncharacterized protein</fullName>
    </submittedName>
</protein>
<dbReference type="AlphaFoldDB" id="A0A6A5U8U7"/>
<sequence>MCVPIVCYTGVVPFVMTVPIILHRVHCHGLDHGSRRNDIFHSQQVPLVRLPGPCFSKSAGSCAPSFPVLESLSPPLST</sequence>
<keyword evidence="2" id="KW-1185">Reference proteome</keyword>
<evidence type="ECO:0000313" key="1">
    <source>
        <dbReference type="EMBL" id="KAF1960262.1"/>
    </source>
</evidence>
<organism evidence="1 2">
    <name type="scientific">Byssothecium circinans</name>
    <dbReference type="NCBI Taxonomy" id="147558"/>
    <lineage>
        <taxon>Eukaryota</taxon>
        <taxon>Fungi</taxon>
        <taxon>Dikarya</taxon>
        <taxon>Ascomycota</taxon>
        <taxon>Pezizomycotina</taxon>
        <taxon>Dothideomycetes</taxon>
        <taxon>Pleosporomycetidae</taxon>
        <taxon>Pleosporales</taxon>
        <taxon>Massarineae</taxon>
        <taxon>Massarinaceae</taxon>
        <taxon>Byssothecium</taxon>
    </lineage>
</organism>
<reference evidence="1" key="1">
    <citation type="journal article" date="2020" name="Stud. Mycol.">
        <title>101 Dothideomycetes genomes: a test case for predicting lifestyles and emergence of pathogens.</title>
        <authorList>
            <person name="Haridas S."/>
            <person name="Albert R."/>
            <person name="Binder M."/>
            <person name="Bloem J."/>
            <person name="Labutti K."/>
            <person name="Salamov A."/>
            <person name="Andreopoulos B."/>
            <person name="Baker S."/>
            <person name="Barry K."/>
            <person name="Bills G."/>
            <person name="Bluhm B."/>
            <person name="Cannon C."/>
            <person name="Castanera R."/>
            <person name="Culley D."/>
            <person name="Daum C."/>
            <person name="Ezra D."/>
            <person name="Gonzalez J."/>
            <person name="Henrissat B."/>
            <person name="Kuo A."/>
            <person name="Liang C."/>
            <person name="Lipzen A."/>
            <person name="Lutzoni F."/>
            <person name="Magnuson J."/>
            <person name="Mondo S."/>
            <person name="Nolan M."/>
            <person name="Ohm R."/>
            <person name="Pangilinan J."/>
            <person name="Park H.-J."/>
            <person name="Ramirez L."/>
            <person name="Alfaro M."/>
            <person name="Sun H."/>
            <person name="Tritt A."/>
            <person name="Yoshinaga Y."/>
            <person name="Zwiers L.-H."/>
            <person name="Turgeon B."/>
            <person name="Goodwin S."/>
            <person name="Spatafora J."/>
            <person name="Crous P."/>
            <person name="Grigoriev I."/>
        </authorList>
    </citation>
    <scope>NUCLEOTIDE SEQUENCE</scope>
    <source>
        <strain evidence="1">CBS 675.92</strain>
    </source>
</reference>
<dbReference type="Proteomes" id="UP000800035">
    <property type="component" value="Unassembled WGS sequence"/>
</dbReference>
<evidence type="ECO:0000313" key="2">
    <source>
        <dbReference type="Proteomes" id="UP000800035"/>
    </source>
</evidence>
<proteinExistence type="predicted"/>
<gene>
    <name evidence="1" type="ORF">CC80DRAFT_289750</name>
</gene>
<name>A0A6A5U8U7_9PLEO</name>